<accession>A0ABY2YWD0</accession>
<evidence type="ECO:0000313" key="2">
    <source>
        <dbReference type="EMBL" id="TPR12751.1"/>
    </source>
</evidence>
<reference evidence="2 3" key="1">
    <citation type="submission" date="2018-08" db="EMBL/GenBank/DDBJ databases">
        <title>Comparative genomics of wild bee and flower associated Lactobacillus reveals potential adaptation to the bee host.</title>
        <authorList>
            <person name="Vuong H.Q."/>
            <person name="Mcfrederick Q.S."/>
        </authorList>
    </citation>
    <scope>NUCLEOTIDE SEQUENCE [LARGE SCALE GENOMIC DNA]</scope>
    <source>
        <strain evidence="2 3">HV_04</strain>
    </source>
</reference>
<organism evidence="2 3">
    <name type="scientific">Apilactobacillus timberlakei</name>
    <dbReference type="NCBI Taxonomy" id="2008380"/>
    <lineage>
        <taxon>Bacteria</taxon>
        <taxon>Bacillati</taxon>
        <taxon>Bacillota</taxon>
        <taxon>Bacilli</taxon>
        <taxon>Lactobacillales</taxon>
        <taxon>Lactobacillaceae</taxon>
        <taxon>Apilactobacillus</taxon>
    </lineage>
</organism>
<sequence>MTLINEISPTLLSIVLLPVLLVISFYLFMENAFYIFAKPETIKRNLMNKSINERMYIYEEKVKDRILYYNSVSVAFIINGSFFTCMYVVANNESIKIYSSGKLESYFYIAFYIFITSIIVQFIRKYVRKKLFIIFHDNFNLDNFRLK</sequence>
<feature type="transmembrane region" description="Helical" evidence="1">
    <location>
        <begin position="12"/>
        <end position="37"/>
    </location>
</feature>
<dbReference type="EMBL" id="QUAM01000006">
    <property type="protein sequence ID" value="TPR12751.1"/>
    <property type="molecule type" value="Genomic_DNA"/>
</dbReference>
<keyword evidence="1" id="KW-0472">Membrane</keyword>
<dbReference type="RefSeq" id="WP_105988534.1">
    <property type="nucleotide sequence ID" value="NZ_POST01000011.1"/>
</dbReference>
<name>A0ABY2YWD0_9LACO</name>
<protein>
    <submittedName>
        <fullName evidence="2">Uncharacterized protein</fullName>
    </submittedName>
</protein>
<feature type="transmembrane region" description="Helical" evidence="1">
    <location>
        <begin position="105"/>
        <end position="123"/>
    </location>
</feature>
<keyword evidence="3" id="KW-1185">Reference proteome</keyword>
<feature type="transmembrane region" description="Helical" evidence="1">
    <location>
        <begin position="67"/>
        <end position="90"/>
    </location>
</feature>
<dbReference type="Proteomes" id="UP000767392">
    <property type="component" value="Unassembled WGS sequence"/>
</dbReference>
<keyword evidence="1" id="KW-0812">Transmembrane</keyword>
<evidence type="ECO:0000313" key="3">
    <source>
        <dbReference type="Proteomes" id="UP000767392"/>
    </source>
</evidence>
<comment type="caution">
    <text evidence="2">The sequence shown here is derived from an EMBL/GenBank/DDBJ whole genome shotgun (WGS) entry which is preliminary data.</text>
</comment>
<evidence type="ECO:0000256" key="1">
    <source>
        <dbReference type="SAM" id="Phobius"/>
    </source>
</evidence>
<proteinExistence type="predicted"/>
<gene>
    <name evidence="2" type="ORF">DY048_06995</name>
</gene>
<keyword evidence="1" id="KW-1133">Transmembrane helix</keyword>